<evidence type="ECO:0000256" key="1">
    <source>
        <dbReference type="SAM" id="MobiDB-lite"/>
    </source>
</evidence>
<dbReference type="Proteomes" id="UP000275910">
    <property type="component" value="Unassembled WGS sequence"/>
</dbReference>
<dbReference type="AlphaFoldDB" id="A0A3N2REH4"/>
<organism evidence="2 3">
    <name type="scientific">Lysobacter enzymogenes</name>
    <dbReference type="NCBI Taxonomy" id="69"/>
    <lineage>
        <taxon>Bacteria</taxon>
        <taxon>Pseudomonadati</taxon>
        <taxon>Pseudomonadota</taxon>
        <taxon>Gammaproteobacteria</taxon>
        <taxon>Lysobacterales</taxon>
        <taxon>Lysobacteraceae</taxon>
        <taxon>Lysobacter</taxon>
    </lineage>
</organism>
<accession>A0A3N2REH4</accession>
<feature type="region of interest" description="Disordered" evidence="1">
    <location>
        <begin position="142"/>
        <end position="165"/>
    </location>
</feature>
<feature type="region of interest" description="Disordered" evidence="1">
    <location>
        <begin position="1"/>
        <end position="37"/>
    </location>
</feature>
<protein>
    <submittedName>
        <fullName evidence="2">Uncharacterized protein</fullName>
    </submittedName>
</protein>
<reference evidence="2 3" key="1">
    <citation type="submission" date="2018-10" db="EMBL/GenBank/DDBJ databases">
        <title>The genome of Lysobacter enzymogenes OH11.</title>
        <authorList>
            <person name="Liu F."/>
            <person name="Zhao Y."/>
            <person name="Qian G."/>
            <person name="Chen Y."/>
            <person name="Xu H."/>
        </authorList>
    </citation>
    <scope>NUCLEOTIDE SEQUENCE [LARGE SCALE GENOMIC DNA]</scope>
    <source>
        <strain evidence="2 3">OH11</strain>
    </source>
</reference>
<evidence type="ECO:0000313" key="2">
    <source>
        <dbReference type="EMBL" id="ROU05819.1"/>
    </source>
</evidence>
<evidence type="ECO:0000313" key="3">
    <source>
        <dbReference type="Proteomes" id="UP000275910"/>
    </source>
</evidence>
<gene>
    <name evidence="2" type="ORF">D9T17_16710</name>
</gene>
<dbReference type="EMBL" id="RCTY01000041">
    <property type="protein sequence ID" value="ROU05819.1"/>
    <property type="molecule type" value="Genomic_DNA"/>
</dbReference>
<name>A0A3N2REH4_LYSEN</name>
<proteinExistence type="predicted"/>
<sequence length="165" mass="17064">MQATAGDAARSRYSSLAEKDCATAPVAEEEEGRGSSSLCPGLAGYRLRLEEGDTRISIDVVAPTGQATPLDFPSVVGGGFSSLGDIAEWRFPAVGSRAPQALIVRLDISENPERTEVVTSYLVVSRLGPGKPCVTAKIAPGKGQNEAARKAADAAPAAPCLRPKA</sequence>
<comment type="caution">
    <text evidence="2">The sequence shown here is derived from an EMBL/GenBank/DDBJ whole genome shotgun (WGS) entry which is preliminary data.</text>
</comment>